<dbReference type="InterPro" id="IPR050107">
    <property type="entry name" value="ABC_carbohydrate_import_ATPase"/>
</dbReference>
<dbReference type="Gene3D" id="3.40.50.300">
    <property type="entry name" value="P-loop containing nucleotide triphosphate hydrolases"/>
    <property type="match status" value="2"/>
</dbReference>
<dbReference type="EMBL" id="UINC01004022">
    <property type="protein sequence ID" value="SVA11161.1"/>
    <property type="molecule type" value="Genomic_DNA"/>
</dbReference>
<keyword evidence="3" id="KW-1003">Cell membrane</keyword>
<feature type="domain" description="ABC transporter" evidence="9">
    <location>
        <begin position="260"/>
        <end position="504"/>
    </location>
</feature>
<dbReference type="GO" id="GO:0016887">
    <property type="term" value="F:ATP hydrolysis activity"/>
    <property type="evidence" value="ECO:0007669"/>
    <property type="project" value="InterPro"/>
</dbReference>
<dbReference type="Pfam" id="PF00005">
    <property type="entry name" value="ABC_tran"/>
    <property type="match status" value="2"/>
</dbReference>
<keyword evidence="4" id="KW-0677">Repeat</keyword>
<dbReference type="CDD" id="cd03215">
    <property type="entry name" value="ABC_Carb_Monos_II"/>
    <property type="match status" value="1"/>
</dbReference>
<name>A0A381T6I4_9ZZZZ</name>
<evidence type="ECO:0000256" key="1">
    <source>
        <dbReference type="ARBA" id="ARBA00004202"/>
    </source>
</evidence>
<evidence type="ECO:0000256" key="3">
    <source>
        <dbReference type="ARBA" id="ARBA00022475"/>
    </source>
</evidence>
<comment type="subcellular location">
    <subcellularLocation>
        <location evidence="1">Cell membrane</location>
        <topology evidence="1">Peripheral membrane protein</topology>
    </subcellularLocation>
</comment>
<keyword evidence="5" id="KW-0547">Nucleotide-binding</keyword>
<dbReference type="InterPro" id="IPR027417">
    <property type="entry name" value="P-loop_NTPase"/>
</dbReference>
<dbReference type="InterPro" id="IPR003593">
    <property type="entry name" value="AAA+_ATPase"/>
</dbReference>
<evidence type="ECO:0000313" key="10">
    <source>
        <dbReference type="EMBL" id="SVA11161.1"/>
    </source>
</evidence>
<dbReference type="SUPFAM" id="SSF52540">
    <property type="entry name" value="P-loop containing nucleoside triphosphate hydrolases"/>
    <property type="match status" value="2"/>
</dbReference>
<feature type="domain" description="ABC transporter" evidence="9">
    <location>
        <begin position="10"/>
        <end position="244"/>
    </location>
</feature>
<dbReference type="AlphaFoldDB" id="A0A381T6I4"/>
<proteinExistence type="predicted"/>
<gene>
    <name evidence="10" type="ORF">METZ01_LOCUS64015</name>
</gene>
<evidence type="ECO:0000256" key="7">
    <source>
        <dbReference type="ARBA" id="ARBA00022967"/>
    </source>
</evidence>
<evidence type="ECO:0000256" key="2">
    <source>
        <dbReference type="ARBA" id="ARBA00022448"/>
    </source>
</evidence>
<dbReference type="CDD" id="cd03216">
    <property type="entry name" value="ABC_Carb_Monos_I"/>
    <property type="match status" value="1"/>
</dbReference>
<dbReference type="InterPro" id="IPR003439">
    <property type="entry name" value="ABC_transporter-like_ATP-bd"/>
</dbReference>
<keyword evidence="7" id="KW-1278">Translocase</keyword>
<organism evidence="10">
    <name type="scientific">marine metagenome</name>
    <dbReference type="NCBI Taxonomy" id="408172"/>
    <lineage>
        <taxon>unclassified sequences</taxon>
        <taxon>metagenomes</taxon>
        <taxon>ecological metagenomes</taxon>
    </lineage>
</organism>
<sequence>VTEGSTGRALEARGISKSFGGISALDGVDFDLIQGEVHALLGENGAGKTTLSNVLAGLYRADAGQVLIDGSPHEFRTPSQAIAAGIGMVHQHFRLVEPMTVAENLHLGWEDTPKVCTRRALAARAKRFMDEIGLHVDPTAYIWQLSVGEQQRVEILRVLARGARILILDEPTAVLTAQETTELFDVLRRLVNGGRSVVFISHKLKEVLDVSDRITVLRRGVKKTTRPTEGATIPELALLMTGESDEINVTHRKVDGKVALEISKVTARNDRDLIALREVDLSVREGEILGIAGVSGNGQTELAEVLAGMRVTDHGSVHVAGQDLTNAPARVVIDHGVGHIPEDRIGMGLVLPASVEDNAVLRHYRREDFSTGIGLDRGAVTAFAERLVNVGRVQTRSLHATVGELSGGNQQRLIAHREAAVADRVMIASQPTRGLDVLAAQEVQSTLLDLRDGGCAILLISDDLDEILLMSDRVAVMYEGKIVGVFDSADADRDKIGILMGGHQDADSLR</sequence>
<evidence type="ECO:0000256" key="4">
    <source>
        <dbReference type="ARBA" id="ARBA00022737"/>
    </source>
</evidence>
<evidence type="ECO:0000256" key="6">
    <source>
        <dbReference type="ARBA" id="ARBA00022840"/>
    </source>
</evidence>
<keyword evidence="8" id="KW-0472">Membrane</keyword>
<protein>
    <recommendedName>
        <fullName evidence="9">ABC transporter domain-containing protein</fullName>
    </recommendedName>
</protein>
<dbReference type="PROSITE" id="PS00211">
    <property type="entry name" value="ABC_TRANSPORTER_1"/>
    <property type="match status" value="1"/>
</dbReference>
<dbReference type="FunFam" id="3.40.50.300:FF:000127">
    <property type="entry name" value="Ribose import ATP-binding protein RbsA"/>
    <property type="match status" value="1"/>
</dbReference>
<reference evidence="10" key="1">
    <citation type="submission" date="2018-05" db="EMBL/GenBank/DDBJ databases">
        <authorList>
            <person name="Lanie J.A."/>
            <person name="Ng W.-L."/>
            <person name="Kazmierczak K.M."/>
            <person name="Andrzejewski T.M."/>
            <person name="Davidsen T.M."/>
            <person name="Wayne K.J."/>
            <person name="Tettelin H."/>
            <person name="Glass J.I."/>
            <person name="Rusch D."/>
            <person name="Podicherti R."/>
            <person name="Tsui H.-C.T."/>
            <person name="Winkler M.E."/>
        </authorList>
    </citation>
    <scope>NUCLEOTIDE SEQUENCE</scope>
</reference>
<dbReference type="GO" id="GO:0005524">
    <property type="term" value="F:ATP binding"/>
    <property type="evidence" value="ECO:0007669"/>
    <property type="project" value="UniProtKB-KW"/>
</dbReference>
<keyword evidence="6" id="KW-0067">ATP-binding</keyword>
<feature type="non-terminal residue" evidence="10">
    <location>
        <position position="1"/>
    </location>
</feature>
<dbReference type="PANTHER" id="PTHR43790:SF9">
    <property type="entry name" value="GALACTOFURANOSE TRANSPORTER ATP-BINDING PROTEIN YTFR"/>
    <property type="match status" value="1"/>
</dbReference>
<evidence type="ECO:0000256" key="8">
    <source>
        <dbReference type="ARBA" id="ARBA00023136"/>
    </source>
</evidence>
<keyword evidence="2" id="KW-0813">Transport</keyword>
<dbReference type="PROSITE" id="PS50893">
    <property type="entry name" value="ABC_TRANSPORTER_2"/>
    <property type="match status" value="2"/>
</dbReference>
<dbReference type="SMART" id="SM00382">
    <property type="entry name" value="AAA"/>
    <property type="match status" value="2"/>
</dbReference>
<dbReference type="GO" id="GO:0005886">
    <property type="term" value="C:plasma membrane"/>
    <property type="evidence" value="ECO:0007669"/>
    <property type="project" value="UniProtKB-SubCell"/>
</dbReference>
<dbReference type="InterPro" id="IPR017871">
    <property type="entry name" value="ABC_transporter-like_CS"/>
</dbReference>
<evidence type="ECO:0000259" key="9">
    <source>
        <dbReference type="PROSITE" id="PS50893"/>
    </source>
</evidence>
<evidence type="ECO:0000256" key="5">
    <source>
        <dbReference type="ARBA" id="ARBA00022741"/>
    </source>
</evidence>
<accession>A0A381T6I4</accession>
<dbReference type="PANTHER" id="PTHR43790">
    <property type="entry name" value="CARBOHYDRATE TRANSPORT ATP-BINDING PROTEIN MG119-RELATED"/>
    <property type="match status" value="1"/>
</dbReference>